<dbReference type="SFLD" id="SFLDG01129">
    <property type="entry name" value="C1.5:_HAD__Beta-PGM__Phosphata"/>
    <property type="match status" value="1"/>
</dbReference>
<dbReference type="STRING" id="1116472.MGMO_53c00700"/>
<dbReference type="eggNOG" id="COG0637">
    <property type="taxonomic scope" value="Bacteria"/>
</dbReference>
<dbReference type="EMBL" id="AYLO01000051">
    <property type="protein sequence ID" value="ESS72611.1"/>
    <property type="molecule type" value="Genomic_DNA"/>
</dbReference>
<dbReference type="InterPro" id="IPR023214">
    <property type="entry name" value="HAD_sf"/>
</dbReference>
<dbReference type="AlphaFoldDB" id="V5DZ88"/>
<dbReference type="Pfam" id="PF00702">
    <property type="entry name" value="Hydrolase"/>
    <property type="match status" value="1"/>
</dbReference>
<evidence type="ECO:0000313" key="1">
    <source>
        <dbReference type="EMBL" id="ESS72611.1"/>
    </source>
</evidence>
<dbReference type="CDD" id="cd07505">
    <property type="entry name" value="HAD_BPGM-like"/>
    <property type="match status" value="1"/>
</dbReference>
<accession>V5DZ88</accession>
<dbReference type="SUPFAM" id="SSF56784">
    <property type="entry name" value="HAD-like"/>
    <property type="match status" value="1"/>
</dbReference>
<keyword evidence="2" id="KW-1185">Reference proteome</keyword>
<dbReference type="InterPro" id="IPR006439">
    <property type="entry name" value="HAD-SF_hydro_IA"/>
</dbReference>
<dbReference type="InterPro" id="IPR051806">
    <property type="entry name" value="HAD-like_SPP"/>
</dbReference>
<dbReference type="SFLD" id="SFLDS00003">
    <property type="entry name" value="Haloacid_Dehalogenase"/>
    <property type="match status" value="1"/>
</dbReference>
<dbReference type="InterPro" id="IPR023198">
    <property type="entry name" value="PGP-like_dom2"/>
</dbReference>
<gene>
    <name evidence="1" type="ORF">MGMO_53c00700</name>
</gene>
<dbReference type="NCBIfam" id="TIGR01509">
    <property type="entry name" value="HAD-SF-IA-v3"/>
    <property type="match status" value="1"/>
</dbReference>
<protein>
    <submittedName>
        <fullName evidence="1">HAD-superfamily hydrolase, subfamily IA, variant 3</fullName>
    </submittedName>
</protein>
<sequence length="226" mass="25059">MPKLTDFAAFIFDLDGLVLDTEPTYFAAWQKTVETMGFQLEPALFRTLSGFHYQGVKTQLQAWLGQEFDLQAFDQLGKEIWRHHVHEQGIQVKPGVIALLDYARQQGIPICLATNSLKPYAQECLAVAGLTHRFPTMVTGSDVERAKPAPDIFLKAAEKMQVDIRHCVIFEDSPTGVAAAVATDAYTVYVPSIFPVDGQAVEMSNCVLDDLTQVFETLPPRALKGI</sequence>
<organism evidence="1 2">
    <name type="scientific">Methyloglobulus morosus KoM1</name>
    <dbReference type="NCBI Taxonomy" id="1116472"/>
    <lineage>
        <taxon>Bacteria</taxon>
        <taxon>Pseudomonadati</taxon>
        <taxon>Pseudomonadota</taxon>
        <taxon>Gammaproteobacteria</taxon>
        <taxon>Methylococcales</taxon>
        <taxon>Methylococcaceae</taxon>
        <taxon>Methyloglobulus</taxon>
    </lineage>
</organism>
<dbReference type="GO" id="GO:0050308">
    <property type="term" value="F:sugar-phosphatase activity"/>
    <property type="evidence" value="ECO:0007669"/>
    <property type="project" value="TreeGrafter"/>
</dbReference>
<evidence type="ECO:0000313" key="2">
    <source>
        <dbReference type="Proteomes" id="UP000017842"/>
    </source>
</evidence>
<dbReference type="Gene3D" id="3.40.50.1000">
    <property type="entry name" value="HAD superfamily/HAD-like"/>
    <property type="match status" value="1"/>
</dbReference>
<dbReference type="Proteomes" id="UP000017842">
    <property type="component" value="Unassembled WGS sequence"/>
</dbReference>
<dbReference type="InterPro" id="IPR036412">
    <property type="entry name" value="HAD-like_sf"/>
</dbReference>
<dbReference type="PANTHER" id="PTHR43481">
    <property type="entry name" value="FRUCTOSE-1-PHOSPHATE PHOSPHATASE"/>
    <property type="match status" value="1"/>
</dbReference>
<reference evidence="1 2" key="1">
    <citation type="journal article" date="2013" name="Genome Announc.">
        <title>Draft Genome Sequence of the Methanotrophic Gammaproteobacterium Methyloglobulus morosus DSM 22980 Strain KoM1.</title>
        <authorList>
            <person name="Poehlein A."/>
            <person name="Deutzmann J.S."/>
            <person name="Daniel R."/>
            <person name="Simeonova D.D."/>
        </authorList>
    </citation>
    <scope>NUCLEOTIDE SEQUENCE [LARGE SCALE GENOMIC DNA]</scope>
    <source>
        <strain evidence="1 2">KoM1</strain>
    </source>
</reference>
<proteinExistence type="predicted"/>
<dbReference type="OrthoDB" id="9800058at2"/>
<dbReference type="SFLD" id="SFLDG01135">
    <property type="entry name" value="C1.5.6:_HAD__Beta-PGM__Phospha"/>
    <property type="match status" value="1"/>
</dbReference>
<comment type="caution">
    <text evidence="1">The sequence shown here is derived from an EMBL/GenBank/DDBJ whole genome shotgun (WGS) entry which is preliminary data.</text>
</comment>
<dbReference type="Gene3D" id="1.10.150.240">
    <property type="entry name" value="Putative phosphatase, domain 2"/>
    <property type="match status" value="1"/>
</dbReference>
<dbReference type="RefSeq" id="WP_023494408.1">
    <property type="nucleotide sequence ID" value="NZ_AYLO01000051.1"/>
</dbReference>
<name>V5DZ88_9GAMM</name>
<dbReference type="PANTHER" id="PTHR43481:SF4">
    <property type="entry name" value="GLYCEROL-1-PHOSPHATE PHOSPHOHYDROLASE 1-RELATED"/>
    <property type="match status" value="1"/>
</dbReference>
<keyword evidence="1" id="KW-0378">Hydrolase</keyword>